<name>A0A9X3E491_9HYPH</name>
<dbReference type="Proteomes" id="UP001144805">
    <property type="component" value="Unassembled WGS sequence"/>
</dbReference>
<dbReference type="AlphaFoldDB" id="A0A9X3E491"/>
<dbReference type="InterPro" id="IPR010917">
    <property type="entry name" value="TonB_rcpt_CS"/>
</dbReference>
<sequence>MATMPAATSSGMATTRPRISAQSSRIVKNIFDERSPTYMQQNRGIGGIEASMTEPRMYGLGIKGTF</sequence>
<organism evidence="2 3">
    <name type="scientific">Kaistia nematophila</name>
    <dbReference type="NCBI Taxonomy" id="2994654"/>
    <lineage>
        <taxon>Bacteria</taxon>
        <taxon>Pseudomonadati</taxon>
        <taxon>Pseudomonadota</taxon>
        <taxon>Alphaproteobacteria</taxon>
        <taxon>Hyphomicrobiales</taxon>
        <taxon>Kaistiaceae</taxon>
        <taxon>Kaistia</taxon>
    </lineage>
</organism>
<dbReference type="RefSeq" id="WP_266340563.1">
    <property type="nucleotide sequence ID" value="NZ_JAPKNK010000010.1"/>
</dbReference>
<reference evidence="2" key="1">
    <citation type="submission" date="2022-11" db="EMBL/GenBank/DDBJ databases">
        <title>Biodiversity and phylogenetic relationships of bacteria.</title>
        <authorList>
            <person name="Machado R.A.R."/>
            <person name="Bhat A."/>
            <person name="Loulou A."/>
            <person name="Kallel S."/>
        </authorList>
    </citation>
    <scope>NUCLEOTIDE SEQUENCE</scope>
    <source>
        <strain evidence="2">K-TC2</strain>
    </source>
</reference>
<evidence type="ECO:0000313" key="3">
    <source>
        <dbReference type="Proteomes" id="UP001144805"/>
    </source>
</evidence>
<feature type="compositionally biased region" description="Polar residues" evidence="1">
    <location>
        <begin position="1"/>
        <end position="13"/>
    </location>
</feature>
<dbReference type="PROSITE" id="PS01156">
    <property type="entry name" value="TONB_DEPENDENT_REC_2"/>
    <property type="match status" value="1"/>
</dbReference>
<dbReference type="EMBL" id="JAPKNK010000010">
    <property type="protein sequence ID" value="MCX5571509.1"/>
    <property type="molecule type" value="Genomic_DNA"/>
</dbReference>
<gene>
    <name evidence="2" type="ORF">OSH07_20080</name>
</gene>
<evidence type="ECO:0000313" key="2">
    <source>
        <dbReference type="EMBL" id="MCX5571509.1"/>
    </source>
</evidence>
<feature type="region of interest" description="Disordered" evidence="1">
    <location>
        <begin position="1"/>
        <end position="25"/>
    </location>
</feature>
<protein>
    <recommendedName>
        <fullName evidence="4">TonB-dependent receptor</fullName>
    </recommendedName>
</protein>
<proteinExistence type="predicted"/>
<accession>A0A9X3E491</accession>
<keyword evidence="3" id="KW-1185">Reference proteome</keyword>
<comment type="caution">
    <text evidence="2">The sequence shown here is derived from an EMBL/GenBank/DDBJ whole genome shotgun (WGS) entry which is preliminary data.</text>
</comment>
<evidence type="ECO:0008006" key="4">
    <source>
        <dbReference type="Google" id="ProtNLM"/>
    </source>
</evidence>
<evidence type="ECO:0000256" key="1">
    <source>
        <dbReference type="SAM" id="MobiDB-lite"/>
    </source>
</evidence>